<proteinExistence type="predicted"/>
<evidence type="ECO:0000259" key="4">
    <source>
        <dbReference type="Pfam" id="PF20147"/>
    </source>
</evidence>
<dbReference type="Proteomes" id="UP001194468">
    <property type="component" value="Unassembled WGS sequence"/>
</dbReference>
<evidence type="ECO:0000256" key="3">
    <source>
        <dbReference type="ARBA" id="ARBA00022525"/>
    </source>
</evidence>
<evidence type="ECO:0000313" key="5">
    <source>
        <dbReference type="EMBL" id="KAF8432201.1"/>
    </source>
</evidence>
<organism evidence="5 6">
    <name type="scientific">Boletus edulis BED1</name>
    <dbReference type="NCBI Taxonomy" id="1328754"/>
    <lineage>
        <taxon>Eukaryota</taxon>
        <taxon>Fungi</taxon>
        <taxon>Dikarya</taxon>
        <taxon>Basidiomycota</taxon>
        <taxon>Agaricomycotina</taxon>
        <taxon>Agaricomycetes</taxon>
        <taxon>Agaricomycetidae</taxon>
        <taxon>Boletales</taxon>
        <taxon>Boletineae</taxon>
        <taxon>Boletaceae</taxon>
        <taxon>Boletoideae</taxon>
        <taxon>Boletus</taxon>
    </lineage>
</organism>
<comment type="caution">
    <text evidence="5">The sequence shown here is derived from an EMBL/GenBank/DDBJ whole genome shotgun (WGS) entry which is preliminary data.</text>
</comment>
<name>A0AAD4BJL0_BOLED</name>
<feature type="domain" description="Crinkler effector protein N-terminal" evidence="4">
    <location>
        <begin position="4"/>
        <end position="101"/>
    </location>
</feature>
<reference evidence="5" key="2">
    <citation type="journal article" date="2020" name="Nat. Commun.">
        <title>Large-scale genome sequencing of mycorrhizal fungi provides insights into the early evolution of symbiotic traits.</title>
        <authorList>
            <person name="Miyauchi S."/>
            <person name="Kiss E."/>
            <person name="Kuo A."/>
            <person name="Drula E."/>
            <person name="Kohler A."/>
            <person name="Sanchez-Garcia M."/>
            <person name="Morin E."/>
            <person name="Andreopoulos B."/>
            <person name="Barry K.W."/>
            <person name="Bonito G."/>
            <person name="Buee M."/>
            <person name="Carver A."/>
            <person name="Chen C."/>
            <person name="Cichocki N."/>
            <person name="Clum A."/>
            <person name="Culley D."/>
            <person name="Crous P.W."/>
            <person name="Fauchery L."/>
            <person name="Girlanda M."/>
            <person name="Hayes R.D."/>
            <person name="Keri Z."/>
            <person name="LaButti K."/>
            <person name="Lipzen A."/>
            <person name="Lombard V."/>
            <person name="Magnuson J."/>
            <person name="Maillard F."/>
            <person name="Murat C."/>
            <person name="Nolan M."/>
            <person name="Ohm R.A."/>
            <person name="Pangilinan J."/>
            <person name="Pereira M.F."/>
            <person name="Perotto S."/>
            <person name="Peter M."/>
            <person name="Pfister S."/>
            <person name="Riley R."/>
            <person name="Sitrit Y."/>
            <person name="Stielow J.B."/>
            <person name="Szollosi G."/>
            <person name="Zifcakova L."/>
            <person name="Stursova M."/>
            <person name="Spatafora J.W."/>
            <person name="Tedersoo L."/>
            <person name="Vaario L.M."/>
            <person name="Yamada A."/>
            <person name="Yan M."/>
            <person name="Wang P."/>
            <person name="Xu J."/>
            <person name="Bruns T."/>
            <person name="Baldrian P."/>
            <person name="Vilgalys R."/>
            <person name="Dunand C."/>
            <person name="Henrissat B."/>
            <person name="Grigoriev I.V."/>
            <person name="Hibbett D."/>
            <person name="Nagy L.G."/>
            <person name="Martin F.M."/>
        </authorList>
    </citation>
    <scope>NUCLEOTIDE SEQUENCE</scope>
    <source>
        <strain evidence="5">BED1</strain>
    </source>
</reference>
<feature type="domain" description="Crinkler effector protein N-terminal" evidence="4">
    <location>
        <begin position="108"/>
        <end position="178"/>
    </location>
</feature>
<dbReference type="InterPro" id="IPR045379">
    <property type="entry name" value="Crinkler_N"/>
</dbReference>
<reference evidence="5" key="1">
    <citation type="submission" date="2019-10" db="EMBL/GenBank/DDBJ databases">
        <authorList>
            <consortium name="DOE Joint Genome Institute"/>
            <person name="Kuo A."/>
            <person name="Miyauchi S."/>
            <person name="Kiss E."/>
            <person name="Drula E."/>
            <person name="Kohler A."/>
            <person name="Sanchez-Garcia M."/>
            <person name="Andreopoulos B."/>
            <person name="Barry K.W."/>
            <person name="Bonito G."/>
            <person name="Buee M."/>
            <person name="Carver A."/>
            <person name="Chen C."/>
            <person name="Cichocki N."/>
            <person name="Clum A."/>
            <person name="Culley D."/>
            <person name="Crous P.W."/>
            <person name="Fauchery L."/>
            <person name="Girlanda M."/>
            <person name="Hayes R."/>
            <person name="Keri Z."/>
            <person name="LaButti K."/>
            <person name="Lipzen A."/>
            <person name="Lombard V."/>
            <person name="Magnuson J."/>
            <person name="Maillard F."/>
            <person name="Morin E."/>
            <person name="Murat C."/>
            <person name="Nolan M."/>
            <person name="Ohm R."/>
            <person name="Pangilinan J."/>
            <person name="Pereira M."/>
            <person name="Perotto S."/>
            <person name="Peter M."/>
            <person name="Riley R."/>
            <person name="Sitrit Y."/>
            <person name="Stielow B."/>
            <person name="Szollosi G."/>
            <person name="Zifcakova L."/>
            <person name="Stursova M."/>
            <person name="Spatafora J.W."/>
            <person name="Tedersoo L."/>
            <person name="Vaario L.-M."/>
            <person name="Yamada A."/>
            <person name="Yan M."/>
            <person name="Wang P."/>
            <person name="Xu J."/>
            <person name="Bruns T."/>
            <person name="Baldrian P."/>
            <person name="Vilgalys R."/>
            <person name="Henrissat B."/>
            <person name="Grigoriev I.V."/>
            <person name="Hibbett D."/>
            <person name="Nagy L.G."/>
            <person name="Martin F.M."/>
        </authorList>
    </citation>
    <scope>NUCLEOTIDE SEQUENCE</scope>
    <source>
        <strain evidence="5">BED1</strain>
    </source>
</reference>
<evidence type="ECO:0000256" key="1">
    <source>
        <dbReference type="ARBA" id="ARBA00004340"/>
    </source>
</evidence>
<dbReference type="EMBL" id="WHUW01000042">
    <property type="protein sequence ID" value="KAF8432201.1"/>
    <property type="molecule type" value="Genomic_DNA"/>
</dbReference>
<sequence>MDVLRLICWIRSQDPKVTFQVKISKTETVFDLQKAIKNETQIEVAAYTLALYKPNYPVSRPYEDHLHKLILSKDGTLLEGAQELSEVFSEPPSKFNIHVIVDPPPSRIVCWLRGGTLDSRFQVKIPTTETVSDLQEAIKNKNPRFFCDVDAEALRLYKISGDESKLQEYLNETGGGERLQENTIARNFLDVPVLDPLRVVIDIVEIQIPTL</sequence>
<dbReference type="Pfam" id="PF20147">
    <property type="entry name" value="Crinkler"/>
    <property type="match status" value="2"/>
</dbReference>
<gene>
    <name evidence="5" type="ORF">L210DRAFT_2854582</name>
</gene>
<accession>A0AAD4BJL0</accession>
<dbReference type="AlphaFoldDB" id="A0AAD4BJL0"/>
<comment type="subcellular location">
    <subcellularLocation>
        <location evidence="1">Host cell</location>
    </subcellularLocation>
    <subcellularLocation>
        <location evidence="2">Secreted</location>
    </subcellularLocation>
</comment>
<evidence type="ECO:0000256" key="2">
    <source>
        <dbReference type="ARBA" id="ARBA00004613"/>
    </source>
</evidence>
<keyword evidence="3" id="KW-0964">Secreted</keyword>
<dbReference type="GO" id="GO:0005576">
    <property type="term" value="C:extracellular region"/>
    <property type="evidence" value="ECO:0007669"/>
    <property type="project" value="UniProtKB-SubCell"/>
</dbReference>
<protein>
    <recommendedName>
        <fullName evidence="4">Crinkler effector protein N-terminal domain-containing protein</fullName>
    </recommendedName>
</protein>
<evidence type="ECO:0000313" key="6">
    <source>
        <dbReference type="Proteomes" id="UP001194468"/>
    </source>
</evidence>
<dbReference type="GO" id="GO:0043657">
    <property type="term" value="C:host cell"/>
    <property type="evidence" value="ECO:0007669"/>
    <property type="project" value="UniProtKB-SubCell"/>
</dbReference>
<keyword evidence="6" id="KW-1185">Reference proteome</keyword>